<gene>
    <name evidence="1" type="ORF">CVIRNUC_008318</name>
</gene>
<reference evidence="1 2" key="1">
    <citation type="submission" date="2023-10" db="EMBL/GenBank/DDBJ databases">
        <authorList>
            <person name="Maclean D."/>
            <person name="Macfadyen A."/>
        </authorList>
    </citation>
    <scope>NUCLEOTIDE SEQUENCE [LARGE SCALE GENOMIC DNA]</scope>
</reference>
<accession>A0AAV1IFY0</accession>
<proteinExistence type="predicted"/>
<sequence>MEQDGWTNQSCSLWQKARLEPGQADALCTEEVPAQLAAAVQSAAAVAQGRVQKLIRQLQRTWH</sequence>
<dbReference type="EMBL" id="CAUYUE010000011">
    <property type="protein sequence ID" value="CAK0785112.1"/>
    <property type="molecule type" value="Genomic_DNA"/>
</dbReference>
<protein>
    <submittedName>
        <fullName evidence="1">Uncharacterized protein</fullName>
    </submittedName>
</protein>
<name>A0AAV1IFY0_9CHLO</name>
<organism evidence="1 2">
    <name type="scientific">Coccomyxa viridis</name>
    <dbReference type="NCBI Taxonomy" id="1274662"/>
    <lineage>
        <taxon>Eukaryota</taxon>
        <taxon>Viridiplantae</taxon>
        <taxon>Chlorophyta</taxon>
        <taxon>core chlorophytes</taxon>
        <taxon>Trebouxiophyceae</taxon>
        <taxon>Trebouxiophyceae incertae sedis</taxon>
        <taxon>Coccomyxaceae</taxon>
        <taxon>Coccomyxa</taxon>
    </lineage>
</organism>
<comment type="caution">
    <text evidence="1">The sequence shown here is derived from an EMBL/GenBank/DDBJ whole genome shotgun (WGS) entry which is preliminary data.</text>
</comment>
<evidence type="ECO:0000313" key="2">
    <source>
        <dbReference type="Proteomes" id="UP001314263"/>
    </source>
</evidence>
<keyword evidence="2" id="KW-1185">Reference proteome</keyword>
<evidence type="ECO:0000313" key="1">
    <source>
        <dbReference type="EMBL" id="CAK0785112.1"/>
    </source>
</evidence>
<dbReference type="Proteomes" id="UP001314263">
    <property type="component" value="Unassembled WGS sequence"/>
</dbReference>
<dbReference type="AlphaFoldDB" id="A0AAV1IFY0"/>